<keyword evidence="7" id="KW-1185">Reference proteome</keyword>
<dbReference type="GO" id="GO:0003824">
    <property type="term" value="F:catalytic activity"/>
    <property type="evidence" value="ECO:0007669"/>
    <property type="project" value="UniProtKB-ARBA"/>
</dbReference>
<dbReference type="Gene3D" id="3.30.450.20">
    <property type="entry name" value="PAS domain"/>
    <property type="match status" value="1"/>
</dbReference>
<keyword evidence="1" id="KW-0472">Membrane</keyword>
<dbReference type="InterPro" id="IPR029787">
    <property type="entry name" value="Nucleotide_cyclase"/>
</dbReference>
<dbReference type="InterPro" id="IPR013767">
    <property type="entry name" value="PAS_fold"/>
</dbReference>
<dbReference type="EMBL" id="VCMV01000013">
    <property type="protein sequence ID" value="KAB0267331.1"/>
    <property type="molecule type" value="Genomic_DNA"/>
</dbReference>
<dbReference type="SUPFAM" id="SSF141868">
    <property type="entry name" value="EAL domain-like"/>
    <property type="match status" value="1"/>
</dbReference>
<dbReference type="Gene3D" id="3.20.20.450">
    <property type="entry name" value="EAL domain"/>
    <property type="match status" value="1"/>
</dbReference>
<evidence type="ECO:0000259" key="4">
    <source>
        <dbReference type="PROSITE" id="PS50883"/>
    </source>
</evidence>
<feature type="transmembrane region" description="Helical" evidence="1">
    <location>
        <begin position="64"/>
        <end position="83"/>
    </location>
</feature>
<keyword evidence="1" id="KW-0812">Transmembrane</keyword>
<dbReference type="PROSITE" id="PS50112">
    <property type="entry name" value="PAS"/>
    <property type="match status" value="1"/>
</dbReference>
<reference evidence="6 7" key="1">
    <citation type="journal article" date="2019" name="Microorganisms">
        <title>Genome Insights into the Novel Species Microvirga brassicacearum, a Rapeseed Endophyte with Biotechnological Potential.</title>
        <authorList>
            <person name="Jimenez-Gomez A."/>
            <person name="Saati-Santamaria Z."/>
            <person name="Igual J.M."/>
            <person name="Rivas R."/>
            <person name="Mateos P.F."/>
            <person name="Garcia-Fraile P."/>
        </authorList>
    </citation>
    <scope>NUCLEOTIDE SEQUENCE [LARGE SCALE GENOMIC DNA]</scope>
    <source>
        <strain evidence="6 7">CDVBN77</strain>
    </source>
</reference>
<evidence type="ECO:0000313" key="7">
    <source>
        <dbReference type="Proteomes" id="UP000325684"/>
    </source>
</evidence>
<feature type="domain" description="GGDEF" evidence="5">
    <location>
        <begin position="365"/>
        <end position="498"/>
    </location>
</feature>
<dbReference type="InterPro" id="IPR000160">
    <property type="entry name" value="GGDEF_dom"/>
</dbReference>
<dbReference type="CDD" id="cd00130">
    <property type="entry name" value="PAS"/>
    <property type="match status" value="1"/>
</dbReference>
<feature type="transmembrane region" description="Helical" evidence="1">
    <location>
        <begin position="168"/>
        <end position="185"/>
    </location>
</feature>
<dbReference type="SUPFAM" id="SSF55785">
    <property type="entry name" value="PYP-like sensor domain (PAS domain)"/>
    <property type="match status" value="1"/>
</dbReference>
<dbReference type="OrthoDB" id="9814202at2"/>
<dbReference type="PANTHER" id="PTHR44757">
    <property type="entry name" value="DIGUANYLATE CYCLASE DGCP"/>
    <property type="match status" value="1"/>
</dbReference>
<evidence type="ECO:0000259" key="2">
    <source>
        <dbReference type="PROSITE" id="PS50112"/>
    </source>
</evidence>
<dbReference type="SMART" id="SM00052">
    <property type="entry name" value="EAL"/>
    <property type="match status" value="1"/>
</dbReference>
<accession>A0A5N3PCA3</accession>
<dbReference type="NCBIfam" id="TIGR00229">
    <property type="entry name" value="sensory_box"/>
    <property type="match status" value="1"/>
</dbReference>
<dbReference type="PROSITE" id="PS50883">
    <property type="entry name" value="EAL"/>
    <property type="match status" value="1"/>
</dbReference>
<dbReference type="InterPro" id="IPR035919">
    <property type="entry name" value="EAL_sf"/>
</dbReference>
<feature type="domain" description="PAC" evidence="3">
    <location>
        <begin position="283"/>
        <end position="333"/>
    </location>
</feature>
<sequence length="766" mass="85443">MSEIPAHPLTPMGGEFYAPDRERAFQAERLDDTVRHVRVLFLLSAVLNTLFFLSDWRFYGDPHFYVAIPARALVVIISLICFWRIQRVTTFRSAQNSMLTWEFVTAIAVAFLVSSHSNLALFVVLLLPSIYYLVVPTSFRWTVISGIACSVLLLAGYLLPAQTSPTDTGLVLAMIMLNLALVLVVTRSNRLQRTEWAATQAERRVKNELLESRAMFEAMFKTVPIPLVVTRPDGTLVTTNDASIRFFGLQPETMRIRSISEVYADPQDRNTILEMLARDGRVAGYETTARVADGTSRTVLIASNMLEIGGENYIMSAVVDITERKAAEERVWRAASHDSLTDLPNRALFQSRLEQALIQAERNGTQVSILLIDLDNLKNVNDTLGHDAGDALLMETAKRLKSMMRDCDTVARLGGDEFVVVLVEPIQLSNAMSLAEQVLTELRRSFRHNDETLSGLASIGVAGYPEHDRKPTELLKDADLALYAAKAQGRNRAVAYTPDMRHRIEQRATVTREIQDAVRRGEIVPYYQPKIDLASGHVTGFEALARWQHPEQGFLTPASFLTAFEDPELSIAVGEHMIRRVASDIKEWLDGGVDCGRIAVNLSTAQFNWIGLARRFIEILRESGVPNERLEVEITETVFLGRSSTHVVTALRQFHEAGIRIALDDFGTGYASLLHLKQFPVDDIKIDKSFVTDLENDLENAAIVQAVIELGLSLGMNVIAEGVETIEQANFLKVRGCAQAQGNLYAAPMPMEDVPRFLESQRLQNA</sequence>
<dbReference type="InterPro" id="IPR000014">
    <property type="entry name" value="PAS"/>
</dbReference>
<dbReference type="NCBIfam" id="TIGR00254">
    <property type="entry name" value="GGDEF"/>
    <property type="match status" value="1"/>
</dbReference>
<protein>
    <submittedName>
        <fullName evidence="6">EAL domain-containing protein</fullName>
    </submittedName>
</protein>
<dbReference type="PANTHER" id="PTHR44757:SF2">
    <property type="entry name" value="BIOFILM ARCHITECTURE MAINTENANCE PROTEIN MBAA"/>
    <property type="match status" value="1"/>
</dbReference>
<dbReference type="Pfam" id="PF00563">
    <property type="entry name" value="EAL"/>
    <property type="match status" value="1"/>
</dbReference>
<feature type="transmembrane region" description="Helical" evidence="1">
    <location>
        <begin position="39"/>
        <end position="58"/>
    </location>
</feature>
<dbReference type="InterPro" id="IPR035965">
    <property type="entry name" value="PAS-like_dom_sf"/>
</dbReference>
<gene>
    <name evidence="6" type="ORF">FEZ63_08425</name>
</gene>
<dbReference type="FunFam" id="3.30.70.270:FF:000001">
    <property type="entry name" value="Diguanylate cyclase domain protein"/>
    <property type="match status" value="1"/>
</dbReference>
<evidence type="ECO:0000259" key="3">
    <source>
        <dbReference type="PROSITE" id="PS50113"/>
    </source>
</evidence>
<feature type="transmembrane region" description="Helical" evidence="1">
    <location>
        <begin position="139"/>
        <end position="159"/>
    </location>
</feature>
<evidence type="ECO:0000256" key="1">
    <source>
        <dbReference type="SAM" id="Phobius"/>
    </source>
</evidence>
<dbReference type="SUPFAM" id="SSF55073">
    <property type="entry name" value="Nucleotide cyclase"/>
    <property type="match status" value="1"/>
</dbReference>
<dbReference type="CDD" id="cd01948">
    <property type="entry name" value="EAL"/>
    <property type="match status" value="1"/>
</dbReference>
<dbReference type="PROSITE" id="PS50113">
    <property type="entry name" value="PAC"/>
    <property type="match status" value="1"/>
</dbReference>
<dbReference type="PROSITE" id="PS50887">
    <property type="entry name" value="GGDEF"/>
    <property type="match status" value="1"/>
</dbReference>
<dbReference type="RefSeq" id="WP_150943271.1">
    <property type="nucleotide sequence ID" value="NZ_VCMV01000013.1"/>
</dbReference>
<dbReference type="CDD" id="cd01949">
    <property type="entry name" value="GGDEF"/>
    <property type="match status" value="1"/>
</dbReference>
<evidence type="ECO:0000313" key="6">
    <source>
        <dbReference type="EMBL" id="KAB0267331.1"/>
    </source>
</evidence>
<name>A0A5N3PCA3_9HYPH</name>
<feature type="transmembrane region" description="Helical" evidence="1">
    <location>
        <begin position="103"/>
        <end position="127"/>
    </location>
</feature>
<dbReference type="GO" id="GO:0006355">
    <property type="term" value="P:regulation of DNA-templated transcription"/>
    <property type="evidence" value="ECO:0007669"/>
    <property type="project" value="InterPro"/>
</dbReference>
<dbReference type="Pfam" id="PF00989">
    <property type="entry name" value="PAS"/>
    <property type="match status" value="1"/>
</dbReference>
<proteinExistence type="predicted"/>
<dbReference type="InterPro" id="IPR000700">
    <property type="entry name" value="PAS-assoc_C"/>
</dbReference>
<dbReference type="Proteomes" id="UP000325684">
    <property type="component" value="Unassembled WGS sequence"/>
</dbReference>
<feature type="domain" description="PAS" evidence="2">
    <location>
        <begin position="212"/>
        <end position="276"/>
    </location>
</feature>
<dbReference type="SMART" id="SM00267">
    <property type="entry name" value="GGDEF"/>
    <property type="match status" value="1"/>
</dbReference>
<evidence type="ECO:0000259" key="5">
    <source>
        <dbReference type="PROSITE" id="PS50887"/>
    </source>
</evidence>
<feature type="domain" description="EAL" evidence="4">
    <location>
        <begin position="507"/>
        <end position="762"/>
    </location>
</feature>
<dbReference type="InterPro" id="IPR043128">
    <property type="entry name" value="Rev_trsase/Diguanyl_cyclase"/>
</dbReference>
<comment type="caution">
    <text evidence="6">The sequence shown here is derived from an EMBL/GenBank/DDBJ whole genome shotgun (WGS) entry which is preliminary data.</text>
</comment>
<dbReference type="Gene3D" id="3.30.70.270">
    <property type="match status" value="1"/>
</dbReference>
<keyword evidence="1" id="KW-1133">Transmembrane helix</keyword>
<dbReference type="AlphaFoldDB" id="A0A5N3PCA3"/>
<dbReference type="Pfam" id="PF00990">
    <property type="entry name" value="GGDEF"/>
    <property type="match status" value="1"/>
</dbReference>
<dbReference type="InterPro" id="IPR001633">
    <property type="entry name" value="EAL_dom"/>
</dbReference>
<organism evidence="6 7">
    <name type="scientific">Microvirga brassicacearum</name>
    <dbReference type="NCBI Taxonomy" id="2580413"/>
    <lineage>
        <taxon>Bacteria</taxon>
        <taxon>Pseudomonadati</taxon>
        <taxon>Pseudomonadota</taxon>
        <taxon>Alphaproteobacteria</taxon>
        <taxon>Hyphomicrobiales</taxon>
        <taxon>Methylobacteriaceae</taxon>
        <taxon>Microvirga</taxon>
    </lineage>
</organism>
<dbReference type="SMART" id="SM00091">
    <property type="entry name" value="PAS"/>
    <property type="match status" value="1"/>
</dbReference>
<dbReference type="InterPro" id="IPR052155">
    <property type="entry name" value="Biofilm_reg_signaling"/>
</dbReference>